<evidence type="ECO:0000313" key="1">
    <source>
        <dbReference type="EMBL" id="OVF07977.1"/>
    </source>
</evidence>
<evidence type="ECO:0000313" key="2">
    <source>
        <dbReference type="Proteomes" id="UP000195602"/>
    </source>
</evidence>
<protein>
    <submittedName>
        <fullName evidence="1">Uncharacterized protein</fullName>
    </submittedName>
</protein>
<gene>
    <name evidence="1" type="ORF">A9F13_10g01166</name>
</gene>
<dbReference type="Proteomes" id="UP000195602">
    <property type="component" value="Unassembled WGS sequence"/>
</dbReference>
<comment type="caution">
    <text evidence="1">The sequence shown here is derived from an EMBL/GenBank/DDBJ whole genome shotgun (WGS) entry which is preliminary data.</text>
</comment>
<proteinExistence type="predicted"/>
<dbReference type="AlphaFoldDB" id="A0AA91PZD2"/>
<sequence>MWGLEKRRVRKRDEKLWASGSNLASSCGSKDTRRKDQPKAFSYIDRLQAVTRAARVHAP</sequence>
<dbReference type="PROSITE" id="PS51257">
    <property type="entry name" value="PROKAR_LIPOPROTEIN"/>
    <property type="match status" value="1"/>
</dbReference>
<reference evidence="1 2" key="1">
    <citation type="submission" date="2017-04" db="EMBL/GenBank/DDBJ databases">
        <title>Draft genome of the yeast Clavispora lusitaniae type strain CBS 6936.</title>
        <authorList>
            <person name="Durrens P."/>
            <person name="Klopp C."/>
            <person name="Biteau N."/>
            <person name="Fitton-Ouhabi V."/>
            <person name="Dementhon K."/>
            <person name="Accoceberry I."/>
            <person name="Sherman D.J."/>
            <person name="Noel T."/>
        </authorList>
    </citation>
    <scope>NUCLEOTIDE SEQUENCE [LARGE SCALE GENOMIC DNA]</scope>
    <source>
        <strain evidence="1 2">CBS 6936</strain>
    </source>
</reference>
<organism evidence="1 2">
    <name type="scientific">Clavispora lusitaniae</name>
    <name type="common">Candida lusitaniae</name>
    <dbReference type="NCBI Taxonomy" id="36911"/>
    <lineage>
        <taxon>Eukaryota</taxon>
        <taxon>Fungi</taxon>
        <taxon>Dikarya</taxon>
        <taxon>Ascomycota</taxon>
        <taxon>Saccharomycotina</taxon>
        <taxon>Pichiomycetes</taxon>
        <taxon>Metschnikowiaceae</taxon>
        <taxon>Clavispora</taxon>
    </lineage>
</organism>
<accession>A0AA91PZD2</accession>
<name>A0AA91PZD2_CLALS</name>
<dbReference type="KEGG" id="clus:A9F13_10g01166"/>
<dbReference type="EMBL" id="LYUB02000010">
    <property type="protein sequence ID" value="OVF07977.1"/>
    <property type="molecule type" value="Genomic_DNA"/>
</dbReference>